<evidence type="ECO:0000259" key="2">
    <source>
        <dbReference type="Pfam" id="PF04023"/>
    </source>
</evidence>
<keyword evidence="1" id="KW-0408">Iron</keyword>
<dbReference type="Gene3D" id="2.30.30.90">
    <property type="match status" value="1"/>
</dbReference>
<dbReference type="EMBL" id="QMQY01000072">
    <property type="protein sequence ID" value="RLE50118.1"/>
    <property type="molecule type" value="Genomic_DNA"/>
</dbReference>
<gene>
    <name evidence="3" type="ORF">DRJ21_01935</name>
</gene>
<dbReference type="InterPro" id="IPR038157">
    <property type="entry name" value="FeoA_core_dom"/>
</dbReference>
<sequence length="32" mass="3864">IFGDPLEFRVRGFNLSLRKSEAQYILVRRIIR</sequence>
<dbReference type="Pfam" id="PF04023">
    <property type="entry name" value="FeoA"/>
    <property type="match status" value="1"/>
</dbReference>
<evidence type="ECO:0000313" key="4">
    <source>
        <dbReference type="Proteomes" id="UP000281962"/>
    </source>
</evidence>
<dbReference type="InterPro" id="IPR008988">
    <property type="entry name" value="Transcriptional_repressor_C"/>
</dbReference>
<dbReference type="SUPFAM" id="SSF50037">
    <property type="entry name" value="C-terminal domain of transcriptional repressors"/>
    <property type="match status" value="1"/>
</dbReference>
<dbReference type="AlphaFoldDB" id="A0A497EU16"/>
<feature type="domain" description="Ferrous iron transporter FeoA-like" evidence="2">
    <location>
        <begin position="2"/>
        <end position="29"/>
    </location>
</feature>
<proteinExistence type="predicted"/>
<reference evidence="3 4" key="1">
    <citation type="submission" date="2018-06" db="EMBL/GenBank/DDBJ databases">
        <title>Extensive metabolic versatility and redundancy in microbially diverse, dynamic hydrothermal sediments.</title>
        <authorList>
            <person name="Dombrowski N."/>
            <person name="Teske A."/>
            <person name="Baker B.J."/>
        </authorList>
    </citation>
    <scope>NUCLEOTIDE SEQUENCE [LARGE SCALE GENOMIC DNA]</scope>
    <source>
        <strain evidence="3">B30_G17</strain>
    </source>
</reference>
<dbReference type="InterPro" id="IPR007167">
    <property type="entry name" value="Fe-transptr_FeoA-like"/>
</dbReference>
<dbReference type="GO" id="GO:0046914">
    <property type="term" value="F:transition metal ion binding"/>
    <property type="evidence" value="ECO:0007669"/>
    <property type="project" value="InterPro"/>
</dbReference>
<organism evidence="3 4">
    <name type="scientific">Thermoproteota archaeon</name>
    <dbReference type="NCBI Taxonomy" id="2056631"/>
    <lineage>
        <taxon>Archaea</taxon>
        <taxon>Thermoproteota</taxon>
    </lineage>
</organism>
<comment type="caution">
    <text evidence="3">The sequence shown here is derived from an EMBL/GenBank/DDBJ whole genome shotgun (WGS) entry which is preliminary data.</text>
</comment>
<evidence type="ECO:0000313" key="3">
    <source>
        <dbReference type="EMBL" id="RLE50118.1"/>
    </source>
</evidence>
<evidence type="ECO:0000256" key="1">
    <source>
        <dbReference type="ARBA" id="ARBA00023004"/>
    </source>
</evidence>
<feature type="non-terminal residue" evidence="3">
    <location>
        <position position="1"/>
    </location>
</feature>
<accession>A0A497EU16</accession>
<protein>
    <recommendedName>
        <fullName evidence="2">Ferrous iron transporter FeoA-like domain-containing protein</fullName>
    </recommendedName>
</protein>
<name>A0A497EU16_9CREN</name>
<dbReference type="Proteomes" id="UP000281962">
    <property type="component" value="Unassembled WGS sequence"/>
</dbReference>